<dbReference type="InterPro" id="IPR002346">
    <property type="entry name" value="Mopterin_DH_FAD-bd"/>
</dbReference>
<accession>A0A323TQH0</accession>
<dbReference type="GO" id="GO:0071949">
    <property type="term" value="F:FAD binding"/>
    <property type="evidence" value="ECO:0007669"/>
    <property type="project" value="InterPro"/>
</dbReference>
<evidence type="ECO:0000313" key="6">
    <source>
        <dbReference type="Proteomes" id="UP000248214"/>
    </source>
</evidence>
<dbReference type="InterPro" id="IPR016169">
    <property type="entry name" value="FAD-bd_PCMH_sub2"/>
</dbReference>
<dbReference type="Gene3D" id="3.30.390.50">
    <property type="entry name" value="CO dehydrogenase flavoprotein, C-terminal domain"/>
    <property type="match status" value="1"/>
</dbReference>
<dbReference type="InterPro" id="IPR005107">
    <property type="entry name" value="CO_DH_flav_C"/>
</dbReference>
<keyword evidence="6" id="KW-1185">Reference proteome</keyword>
<reference evidence="5 6" key="1">
    <citation type="submission" date="2017-10" db="EMBL/GenBank/DDBJ databases">
        <title>Bacillus sp. nov., a halophilic bacterium isolated from a Keqin Lake.</title>
        <authorList>
            <person name="Wang H."/>
        </authorList>
    </citation>
    <scope>NUCLEOTIDE SEQUENCE [LARGE SCALE GENOMIC DNA]</scope>
    <source>
        <strain evidence="5 6">KQ-12</strain>
    </source>
</reference>
<evidence type="ECO:0000313" key="5">
    <source>
        <dbReference type="EMBL" id="PYZ94743.1"/>
    </source>
</evidence>
<dbReference type="Pfam" id="PF03450">
    <property type="entry name" value="CO_deh_flav_C"/>
    <property type="match status" value="1"/>
</dbReference>
<dbReference type="PANTHER" id="PTHR42659:SF2">
    <property type="entry name" value="XANTHINE DEHYDROGENASE SUBUNIT C-RELATED"/>
    <property type="match status" value="1"/>
</dbReference>
<dbReference type="Proteomes" id="UP000248214">
    <property type="component" value="Unassembled WGS sequence"/>
</dbReference>
<dbReference type="Pfam" id="PF00941">
    <property type="entry name" value="FAD_binding_5"/>
    <property type="match status" value="1"/>
</dbReference>
<dbReference type="RefSeq" id="WP_110608377.1">
    <property type="nucleotide sequence ID" value="NZ_PDOD01000001.1"/>
</dbReference>
<keyword evidence="2" id="KW-0274">FAD</keyword>
<keyword evidence="1" id="KW-0285">Flavoprotein</keyword>
<dbReference type="SUPFAM" id="SSF55447">
    <property type="entry name" value="CO dehydrogenase flavoprotein C-terminal domain-like"/>
    <property type="match status" value="1"/>
</dbReference>
<dbReference type="InterPro" id="IPR036318">
    <property type="entry name" value="FAD-bd_PCMH-like_sf"/>
</dbReference>
<dbReference type="OrthoDB" id="9774454at2"/>
<evidence type="ECO:0000256" key="2">
    <source>
        <dbReference type="ARBA" id="ARBA00022827"/>
    </source>
</evidence>
<dbReference type="PANTHER" id="PTHR42659">
    <property type="entry name" value="XANTHINE DEHYDROGENASE SUBUNIT C-RELATED"/>
    <property type="match status" value="1"/>
</dbReference>
<dbReference type="SMART" id="SM01092">
    <property type="entry name" value="CO_deh_flav_C"/>
    <property type="match status" value="1"/>
</dbReference>
<keyword evidence="3" id="KW-0560">Oxidoreductase</keyword>
<dbReference type="InterPro" id="IPR036683">
    <property type="entry name" value="CO_DH_flav_C_dom_sf"/>
</dbReference>
<evidence type="ECO:0000256" key="1">
    <source>
        <dbReference type="ARBA" id="ARBA00022630"/>
    </source>
</evidence>
<evidence type="ECO:0000259" key="4">
    <source>
        <dbReference type="PROSITE" id="PS51387"/>
    </source>
</evidence>
<organism evidence="5 6">
    <name type="scientific">Salipaludibacillus keqinensis</name>
    <dbReference type="NCBI Taxonomy" id="2045207"/>
    <lineage>
        <taxon>Bacteria</taxon>
        <taxon>Bacillati</taxon>
        <taxon>Bacillota</taxon>
        <taxon>Bacilli</taxon>
        <taxon>Bacillales</taxon>
        <taxon>Bacillaceae</taxon>
    </lineage>
</organism>
<dbReference type="EMBL" id="PDOD01000001">
    <property type="protein sequence ID" value="PYZ94743.1"/>
    <property type="molecule type" value="Genomic_DNA"/>
</dbReference>
<dbReference type="PROSITE" id="PS51387">
    <property type="entry name" value="FAD_PCMH"/>
    <property type="match status" value="1"/>
</dbReference>
<evidence type="ECO:0000256" key="3">
    <source>
        <dbReference type="ARBA" id="ARBA00023002"/>
    </source>
</evidence>
<feature type="domain" description="FAD-binding PCMH-type" evidence="4">
    <location>
        <begin position="1"/>
        <end position="176"/>
    </location>
</feature>
<dbReference type="SUPFAM" id="SSF56176">
    <property type="entry name" value="FAD-binding/transporter-associated domain-like"/>
    <property type="match status" value="1"/>
</dbReference>
<name>A0A323TQH0_9BACI</name>
<gene>
    <name evidence="5" type="ORF">CR194_04205</name>
</gene>
<dbReference type="AlphaFoldDB" id="A0A323TQH0"/>
<sequence length="296" mass="32645">MITNEKVWRPDNLHDAWILSSKLSDQCCFVSGGTWLRTQWEAGTKEMAPHLISLDKVPEVKEDISLKGQLGQEEVVIGASTTLAEMITNPTLNEKAPVLVKACKNIAGPSIRNQGTIGGNILSCVGDAIPALIVLNAKLMWFNGDELVYQSIEEWLLNQDEVRDILVSIHIPTDKSKGEHYEFAFYTKVGRRESFIPSLVTVAGTGCYRKGEGIFSHVSLSVGGGNVVPIRLPNTEVKIINNEYSSELLYNVLRQVQQDYKPIDDAFGSAAYKRKVAGNLIVSELYRIGGSNHALE</sequence>
<dbReference type="InterPro" id="IPR051312">
    <property type="entry name" value="Diverse_Substr_Oxidored"/>
</dbReference>
<dbReference type="Gene3D" id="3.30.465.10">
    <property type="match status" value="1"/>
</dbReference>
<comment type="caution">
    <text evidence="5">The sequence shown here is derived from an EMBL/GenBank/DDBJ whole genome shotgun (WGS) entry which is preliminary data.</text>
</comment>
<dbReference type="GO" id="GO:0016491">
    <property type="term" value="F:oxidoreductase activity"/>
    <property type="evidence" value="ECO:0007669"/>
    <property type="project" value="UniProtKB-KW"/>
</dbReference>
<proteinExistence type="predicted"/>
<protein>
    <submittedName>
        <fullName evidence="5">Xanthine dehydrogenase</fullName>
    </submittedName>
</protein>
<dbReference type="InterPro" id="IPR016166">
    <property type="entry name" value="FAD-bd_PCMH"/>
</dbReference>